<sequence length="118" mass="13533">MCYRDEGFQATRVDSTLEVFKVTQHFFHHGFTINASFYMIVLSVFDALALEYSAGVHDRDLRLVQRGEITWAIDGLLNMFHQASLITRPDASSRIFDMKIIQSHHKRQVVLKFAVASA</sequence>
<evidence type="ECO:0000313" key="1">
    <source>
        <dbReference type="EMBL" id="KAJ8117622.1"/>
    </source>
</evidence>
<evidence type="ECO:0000313" key="2">
    <source>
        <dbReference type="Proteomes" id="UP001153331"/>
    </source>
</evidence>
<dbReference type="EMBL" id="JAPHNI010000046">
    <property type="protein sequence ID" value="KAJ8117622.1"/>
    <property type="molecule type" value="Genomic_DNA"/>
</dbReference>
<gene>
    <name evidence="1" type="ORF">OPT61_g1222</name>
</gene>
<protein>
    <submittedName>
        <fullName evidence="1">Uncharacterized protein</fullName>
    </submittedName>
</protein>
<organism evidence="1 2">
    <name type="scientific">Boeremia exigua</name>
    <dbReference type="NCBI Taxonomy" id="749465"/>
    <lineage>
        <taxon>Eukaryota</taxon>
        <taxon>Fungi</taxon>
        <taxon>Dikarya</taxon>
        <taxon>Ascomycota</taxon>
        <taxon>Pezizomycotina</taxon>
        <taxon>Dothideomycetes</taxon>
        <taxon>Pleosporomycetidae</taxon>
        <taxon>Pleosporales</taxon>
        <taxon>Pleosporineae</taxon>
        <taxon>Didymellaceae</taxon>
        <taxon>Boeremia</taxon>
    </lineage>
</organism>
<dbReference type="Proteomes" id="UP001153331">
    <property type="component" value="Unassembled WGS sequence"/>
</dbReference>
<keyword evidence="2" id="KW-1185">Reference proteome</keyword>
<name>A0ACC2IR37_9PLEO</name>
<comment type="caution">
    <text evidence="1">The sequence shown here is derived from an EMBL/GenBank/DDBJ whole genome shotgun (WGS) entry which is preliminary data.</text>
</comment>
<accession>A0ACC2IR37</accession>
<proteinExistence type="predicted"/>
<reference evidence="1" key="1">
    <citation type="submission" date="2022-11" db="EMBL/GenBank/DDBJ databases">
        <title>Genome Sequence of Boeremia exigua.</title>
        <authorList>
            <person name="Buettner E."/>
        </authorList>
    </citation>
    <scope>NUCLEOTIDE SEQUENCE</scope>
    <source>
        <strain evidence="1">CU02</strain>
    </source>
</reference>